<sequence length="407" mass="45965">MSSVKDFLDSLNKPIPELPDLEDNDNLDGTWAHHSQKLSPVTTQDETVVGRRRLHIVAEDTDPKYGAEVVSSKSVFGDYEFSGLAQSSKTHSDESESESESDKGLWVFHNALDDDDDDDDDKEQSEEDDEASDDDDMEGSASEQGLITDQDDNNDEEKSVDNEEGKDDEATIHVQNALAAVSLETRKKKVRKNTLALLEILLNAEDALLRSSKQTKNIVTKKATTNQADGNSEDEEVVSSPDEKEEEEEDTGDEMQDDDDGSIPDYKEEPSASGDDEKEEQDKESKPKGRHSMRHIEAELCKRHKRFEEFRNSTLKKWDERTRLVGIGAAKSAKHNFSAFESVVMKQIAQIMADKHRLIRRTQTKRSDAERIGGNAEVCFHLFYFLVFFVIRAVFILSIINFSFPCF</sequence>
<dbReference type="InterPro" id="IPR039223">
    <property type="entry name" value="AATF/Bfr2"/>
</dbReference>
<feature type="region of interest" description="Disordered" evidence="1">
    <location>
        <begin position="220"/>
        <end position="294"/>
    </location>
</feature>
<organism evidence="3 4">
    <name type="scientific">Ascaris lumbricoides</name>
    <name type="common">Giant roundworm</name>
    <dbReference type="NCBI Taxonomy" id="6252"/>
    <lineage>
        <taxon>Eukaryota</taxon>
        <taxon>Metazoa</taxon>
        <taxon>Ecdysozoa</taxon>
        <taxon>Nematoda</taxon>
        <taxon>Chromadorea</taxon>
        <taxon>Rhabditida</taxon>
        <taxon>Spirurina</taxon>
        <taxon>Ascaridomorpha</taxon>
        <taxon>Ascaridoidea</taxon>
        <taxon>Ascarididae</taxon>
        <taxon>Ascaris</taxon>
    </lineage>
</organism>
<dbReference type="WBParaSite" id="ALUE_0001353801-mRNA-1">
    <property type="protein sequence ID" value="ALUE_0001353801-mRNA-1"/>
    <property type="gene ID" value="ALUE_0001353801"/>
</dbReference>
<protein>
    <submittedName>
        <fullName evidence="4">AATF-Che1 domain-containing protein</fullName>
    </submittedName>
</protein>
<feature type="compositionally biased region" description="Polar residues" evidence="1">
    <location>
        <begin position="220"/>
        <end position="230"/>
    </location>
</feature>
<dbReference type="AlphaFoldDB" id="A0A0M3I897"/>
<feature type="compositionally biased region" description="Basic and acidic residues" evidence="1">
    <location>
        <begin position="156"/>
        <end position="171"/>
    </location>
</feature>
<keyword evidence="2" id="KW-0472">Membrane</keyword>
<dbReference type="PANTHER" id="PTHR15565:SF0">
    <property type="entry name" value="PROTEIN AATF"/>
    <property type="match status" value="1"/>
</dbReference>
<dbReference type="PANTHER" id="PTHR15565">
    <property type="entry name" value="AATF PROTEIN APOPTOSIS ANTAGONIZING TRANSCRIPTION FACTOR"/>
    <property type="match status" value="1"/>
</dbReference>
<accession>A0A0M3I897</accession>
<dbReference type="Proteomes" id="UP000036681">
    <property type="component" value="Unplaced"/>
</dbReference>
<feature type="region of interest" description="Disordered" evidence="1">
    <location>
        <begin position="84"/>
        <end position="172"/>
    </location>
</feature>
<keyword evidence="2" id="KW-0812">Transmembrane</keyword>
<reference evidence="4" key="1">
    <citation type="submission" date="2017-02" db="UniProtKB">
        <authorList>
            <consortium name="WormBaseParasite"/>
        </authorList>
    </citation>
    <scope>IDENTIFICATION</scope>
</reference>
<dbReference type="GO" id="GO:0006357">
    <property type="term" value="P:regulation of transcription by RNA polymerase II"/>
    <property type="evidence" value="ECO:0007669"/>
    <property type="project" value="TreeGrafter"/>
</dbReference>
<evidence type="ECO:0000256" key="1">
    <source>
        <dbReference type="SAM" id="MobiDB-lite"/>
    </source>
</evidence>
<feature type="transmembrane region" description="Helical" evidence="2">
    <location>
        <begin position="382"/>
        <end position="404"/>
    </location>
</feature>
<feature type="compositionally biased region" description="Polar residues" evidence="1">
    <location>
        <begin position="37"/>
        <end position="46"/>
    </location>
</feature>
<keyword evidence="3" id="KW-1185">Reference proteome</keyword>
<feature type="region of interest" description="Disordered" evidence="1">
    <location>
        <begin position="1"/>
        <end position="46"/>
    </location>
</feature>
<proteinExistence type="predicted"/>
<evidence type="ECO:0000256" key="2">
    <source>
        <dbReference type="SAM" id="Phobius"/>
    </source>
</evidence>
<keyword evidence="2" id="KW-1133">Transmembrane helix</keyword>
<evidence type="ECO:0000313" key="3">
    <source>
        <dbReference type="Proteomes" id="UP000036681"/>
    </source>
</evidence>
<name>A0A0M3I897_ASCLU</name>
<feature type="compositionally biased region" description="Acidic residues" evidence="1">
    <location>
        <begin position="113"/>
        <end position="138"/>
    </location>
</feature>
<feature type="compositionally biased region" description="Acidic residues" evidence="1">
    <location>
        <begin position="231"/>
        <end position="262"/>
    </location>
</feature>
<evidence type="ECO:0000313" key="4">
    <source>
        <dbReference type="WBParaSite" id="ALUE_0001353801-mRNA-1"/>
    </source>
</evidence>
<dbReference type="GO" id="GO:0005730">
    <property type="term" value="C:nucleolus"/>
    <property type="evidence" value="ECO:0007669"/>
    <property type="project" value="TreeGrafter"/>
</dbReference>